<dbReference type="EC" id="3.2.2.21" evidence="2"/>
<dbReference type="Gene3D" id="1.10.340.30">
    <property type="entry name" value="Hypothetical protein, domain 2"/>
    <property type="match status" value="1"/>
</dbReference>
<evidence type="ECO:0000256" key="2">
    <source>
        <dbReference type="ARBA" id="ARBA00012000"/>
    </source>
</evidence>
<evidence type="ECO:0000256" key="3">
    <source>
        <dbReference type="ARBA" id="ARBA00022763"/>
    </source>
</evidence>
<dbReference type="AlphaFoldDB" id="A0A1M5CD23"/>
<dbReference type="PANTHER" id="PTHR43003:SF5">
    <property type="entry name" value="DNA-3-METHYLADENINE GLYCOSYLASE"/>
    <property type="match status" value="1"/>
</dbReference>
<keyword evidence="4" id="KW-0234">DNA repair</keyword>
<dbReference type="GO" id="GO:0006307">
    <property type="term" value="P:DNA alkylation repair"/>
    <property type="evidence" value="ECO:0007669"/>
    <property type="project" value="TreeGrafter"/>
</dbReference>
<organism evidence="6 7">
    <name type="scientific">Caloramator proteoclasticus DSM 10124</name>
    <dbReference type="NCBI Taxonomy" id="1121262"/>
    <lineage>
        <taxon>Bacteria</taxon>
        <taxon>Bacillati</taxon>
        <taxon>Bacillota</taxon>
        <taxon>Clostridia</taxon>
        <taxon>Eubacteriales</taxon>
        <taxon>Clostridiaceae</taxon>
        <taxon>Caloramator</taxon>
    </lineage>
</organism>
<reference evidence="7" key="1">
    <citation type="submission" date="2016-11" db="EMBL/GenBank/DDBJ databases">
        <authorList>
            <person name="Varghese N."/>
            <person name="Submissions S."/>
        </authorList>
    </citation>
    <scope>NUCLEOTIDE SEQUENCE [LARGE SCALE GENOMIC DNA]</scope>
    <source>
        <strain evidence="7">DSM 10124</strain>
    </source>
</reference>
<dbReference type="GO" id="GO:0032993">
    <property type="term" value="C:protein-DNA complex"/>
    <property type="evidence" value="ECO:0007669"/>
    <property type="project" value="TreeGrafter"/>
</dbReference>
<dbReference type="GO" id="GO:0006285">
    <property type="term" value="P:base-excision repair, AP site formation"/>
    <property type="evidence" value="ECO:0007669"/>
    <property type="project" value="TreeGrafter"/>
</dbReference>
<dbReference type="Pfam" id="PF00730">
    <property type="entry name" value="HhH-GPD"/>
    <property type="match status" value="1"/>
</dbReference>
<keyword evidence="7" id="KW-1185">Reference proteome</keyword>
<name>A0A1M5CD23_9CLOT</name>
<dbReference type="PANTHER" id="PTHR43003">
    <property type="entry name" value="DNA-3-METHYLADENINE GLYCOSYLASE"/>
    <property type="match status" value="1"/>
</dbReference>
<dbReference type="GO" id="GO:0008725">
    <property type="term" value="F:DNA-3-methyladenine glycosylase activity"/>
    <property type="evidence" value="ECO:0007669"/>
    <property type="project" value="TreeGrafter"/>
</dbReference>
<dbReference type="Gene3D" id="1.10.1670.40">
    <property type="match status" value="1"/>
</dbReference>
<dbReference type="Proteomes" id="UP000184423">
    <property type="component" value="Unassembled WGS sequence"/>
</dbReference>
<sequence length="152" mass="17291">MKAAYSVCNKLLTLLDEVRFDNILKCQEEASRSVGLSKSKVVYIKDLAQKIKDGVVNIDNIDSLTDEEIIKELIKVKGIGKWTAEMFLIFSLGRMDVFSLQNLGIKKAVQGLYIIPELPNREFLINFSDNFKPYRTVVTLYLWGGTNKVIIK</sequence>
<evidence type="ECO:0000313" key="6">
    <source>
        <dbReference type="EMBL" id="SHF52619.1"/>
    </source>
</evidence>
<dbReference type="GO" id="GO:0032131">
    <property type="term" value="F:alkylated DNA binding"/>
    <property type="evidence" value="ECO:0007669"/>
    <property type="project" value="TreeGrafter"/>
</dbReference>
<dbReference type="SMART" id="SM00478">
    <property type="entry name" value="ENDO3c"/>
    <property type="match status" value="1"/>
</dbReference>
<dbReference type="CDD" id="cd00056">
    <property type="entry name" value="ENDO3c"/>
    <property type="match status" value="1"/>
</dbReference>
<dbReference type="GO" id="GO:0043916">
    <property type="term" value="F:DNA-7-methylguanine glycosylase activity"/>
    <property type="evidence" value="ECO:0007669"/>
    <property type="project" value="TreeGrafter"/>
</dbReference>
<keyword evidence="3" id="KW-0227">DNA damage</keyword>
<evidence type="ECO:0000313" key="7">
    <source>
        <dbReference type="Proteomes" id="UP000184423"/>
    </source>
</evidence>
<accession>A0A1M5CD23</accession>
<comment type="catalytic activity">
    <reaction evidence="1">
        <text>Hydrolysis of alkylated DNA, releasing 3-methyladenine, 3-methylguanine, 7-methylguanine and 7-methyladenine.</text>
        <dbReference type="EC" id="3.2.2.21"/>
    </reaction>
</comment>
<gene>
    <name evidence="6" type="ORF">SAMN02746091_02702</name>
</gene>
<dbReference type="InterPro" id="IPR011257">
    <property type="entry name" value="DNA_glycosylase"/>
</dbReference>
<evidence type="ECO:0000256" key="1">
    <source>
        <dbReference type="ARBA" id="ARBA00000086"/>
    </source>
</evidence>
<feature type="domain" description="HhH-GPD" evidence="5">
    <location>
        <begin position="2"/>
        <end position="147"/>
    </location>
</feature>
<dbReference type="EMBL" id="FQVG01000116">
    <property type="protein sequence ID" value="SHF52619.1"/>
    <property type="molecule type" value="Genomic_DNA"/>
</dbReference>
<evidence type="ECO:0000256" key="4">
    <source>
        <dbReference type="ARBA" id="ARBA00023204"/>
    </source>
</evidence>
<dbReference type="SUPFAM" id="SSF48150">
    <property type="entry name" value="DNA-glycosylase"/>
    <property type="match status" value="1"/>
</dbReference>
<evidence type="ECO:0000259" key="5">
    <source>
        <dbReference type="SMART" id="SM00478"/>
    </source>
</evidence>
<dbReference type="InterPro" id="IPR003265">
    <property type="entry name" value="HhH-GPD_domain"/>
</dbReference>
<proteinExistence type="predicted"/>
<dbReference type="GO" id="GO:0005737">
    <property type="term" value="C:cytoplasm"/>
    <property type="evidence" value="ECO:0007669"/>
    <property type="project" value="TreeGrafter"/>
</dbReference>
<protein>
    <recommendedName>
        <fullName evidence="2">DNA-3-methyladenine glycosylase II</fullName>
        <ecNumber evidence="2">3.2.2.21</ecNumber>
    </recommendedName>
</protein>
<dbReference type="InterPro" id="IPR051912">
    <property type="entry name" value="Alkylbase_DNA_Glycosylase/TA"/>
</dbReference>